<accession>A0A401ZGL2</accession>
<dbReference type="Proteomes" id="UP000287224">
    <property type="component" value="Unassembled WGS sequence"/>
</dbReference>
<organism evidence="2 3">
    <name type="scientific">Dictyobacter aurantiacus</name>
    <dbReference type="NCBI Taxonomy" id="1936993"/>
    <lineage>
        <taxon>Bacteria</taxon>
        <taxon>Bacillati</taxon>
        <taxon>Chloroflexota</taxon>
        <taxon>Ktedonobacteria</taxon>
        <taxon>Ktedonobacterales</taxon>
        <taxon>Dictyobacteraceae</taxon>
        <taxon>Dictyobacter</taxon>
    </lineage>
</organism>
<dbReference type="EMBL" id="BIFQ01000001">
    <property type="protein sequence ID" value="GCE05992.1"/>
    <property type="molecule type" value="Genomic_DNA"/>
</dbReference>
<feature type="region of interest" description="Disordered" evidence="1">
    <location>
        <begin position="1"/>
        <end position="41"/>
    </location>
</feature>
<evidence type="ECO:0000256" key="1">
    <source>
        <dbReference type="SAM" id="MobiDB-lite"/>
    </source>
</evidence>
<dbReference type="AlphaFoldDB" id="A0A401ZGL2"/>
<keyword evidence="3" id="KW-1185">Reference proteome</keyword>
<name>A0A401ZGL2_9CHLR</name>
<dbReference type="RefSeq" id="WP_268904508.1">
    <property type="nucleotide sequence ID" value="NZ_BIFQ01000001.1"/>
</dbReference>
<proteinExistence type="predicted"/>
<feature type="compositionally biased region" description="Polar residues" evidence="1">
    <location>
        <begin position="32"/>
        <end position="41"/>
    </location>
</feature>
<evidence type="ECO:0000313" key="3">
    <source>
        <dbReference type="Proteomes" id="UP000287224"/>
    </source>
</evidence>
<sequence>MANKEQKKVQKAAPKSNKQKKEAQREKKAAKTGSSFSLKKE</sequence>
<feature type="compositionally biased region" description="Basic and acidic residues" evidence="1">
    <location>
        <begin position="19"/>
        <end position="29"/>
    </location>
</feature>
<gene>
    <name evidence="2" type="ORF">KDAU_33210</name>
</gene>
<protein>
    <submittedName>
        <fullName evidence="2">Uncharacterized protein</fullName>
    </submittedName>
</protein>
<evidence type="ECO:0000313" key="2">
    <source>
        <dbReference type="EMBL" id="GCE05992.1"/>
    </source>
</evidence>
<reference evidence="3" key="1">
    <citation type="submission" date="2018-12" db="EMBL/GenBank/DDBJ databases">
        <title>Tengunoibacter tsumagoiensis gen. nov., sp. nov., Dictyobacter kobayashii sp. nov., D. alpinus sp. nov., and D. joshuensis sp. nov. and description of Dictyobacteraceae fam. nov. within the order Ktedonobacterales isolated from Tengu-no-mugimeshi.</title>
        <authorList>
            <person name="Wang C.M."/>
            <person name="Zheng Y."/>
            <person name="Sakai Y."/>
            <person name="Toyoda A."/>
            <person name="Minakuchi Y."/>
            <person name="Abe K."/>
            <person name="Yokota A."/>
            <person name="Yabe S."/>
        </authorList>
    </citation>
    <scope>NUCLEOTIDE SEQUENCE [LARGE SCALE GENOMIC DNA]</scope>
    <source>
        <strain evidence="3">S-27</strain>
    </source>
</reference>
<comment type="caution">
    <text evidence="2">The sequence shown here is derived from an EMBL/GenBank/DDBJ whole genome shotgun (WGS) entry which is preliminary data.</text>
</comment>